<keyword evidence="3" id="KW-1185">Reference proteome</keyword>
<organism evidence="2 3">
    <name type="scientific">Myriangium duriaei CBS 260.36</name>
    <dbReference type="NCBI Taxonomy" id="1168546"/>
    <lineage>
        <taxon>Eukaryota</taxon>
        <taxon>Fungi</taxon>
        <taxon>Dikarya</taxon>
        <taxon>Ascomycota</taxon>
        <taxon>Pezizomycotina</taxon>
        <taxon>Dothideomycetes</taxon>
        <taxon>Dothideomycetidae</taxon>
        <taxon>Myriangiales</taxon>
        <taxon>Myriangiaceae</taxon>
        <taxon>Myriangium</taxon>
    </lineage>
</organism>
<dbReference type="OrthoDB" id="5521299at2759"/>
<protein>
    <recommendedName>
        <fullName evidence="1">LYR motif-containing protein Cup1-like N-terminal domain-containing protein</fullName>
    </recommendedName>
</protein>
<sequence length="325" mass="37217">MRLSAVLQQANFQIKTTAVPKYVPTNEQTTTARHLLRALLREASYLPDANARAWVGNHVKSRFRAYSPDKIKSQPSDIDLRLQAQISKARKSLRQLRMANIGDKDGIERVLHHAYGRTGRRRHVLMSSLTKGDTPVDKIPLNEPTLNLAVMALLKSQVKTAPPEAARKNPKTLVRLKPDYNGKTIWLKPKTEDRLRKEVKAERSALLNMLQIPLPDDEYEFLRDVSLGSKRIGTIPKPRNRLPGVYATDRWLQGRDSEDMEEKFRSRNISTRFMQRRYAVVFAQCPQMAWNEDNKTWAVTWGKRELQSSVIRHATRDSPSLTSSG</sequence>
<reference evidence="2" key="1">
    <citation type="journal article" date="2020" name="Stud. Mycol.">
        <title>101 Dothideomycetes genomes: a test case for predicting lifestyles and emergence of pathogens.</title>
        <authorList>
            <person name="Haridas S."/>
            <person name="Albert R."/>
            <person name="Binder M."/>
            <person name="Bloem J."/>
            <person name="Labutti K."/>
            <person name="Salamov A."/>
            <person name="Andreopoulos B."/>
            <person name="Baker S."/>
            <person name="Barry K."/>
            <person name="Bills G."/>
            <person name="Bluhm B."/>
            <person name="Cannon C."/>
            <person name="Castanera R."/>
            <person name="Culley D."/>
            <person name="Daum C."/>
            <person name="Ezra D."/>
            <person name="Gonzalez J."/>
            <person name="Henrissat B."/>
            <person name="Kuo A."/>
            <person name="Liang C."/>
            <person name="Lipzen A."/>
            <person name="Lutzoni F."/>
            <person name="Magnuson J."/>
            <person name="Mondo S."/>
            <person name="Nolan M."/>
            <person name="Ohm R."/>
            <person name="Pangilinan J."/>
            <person name="Park H.-J."/>
            <person name="Ramirez L."/>
            <person name="Alfaro M."/>
            <person name="Sun H."/>
            <person name="Tritt A."/>
            <person name="Yoshinaga Y."/>
            <person name="Zwiers L.-H."/>
            <person name="Turgeon B."/>
            <person name="Goodwin S."/>
            <person name="Spatafora J."/>
            <person name="Crous P."/>
            <person name="Grigoriev I."/>
        </authorList>
    </citation>
    <scope>NUCLEOTIDE SEQUENCE</scope>
    <source>
        <strain evidence="2">CBS 260.36</strain>
    </source>
</reference>
<feature type="domain" description="LYR motif-containing protein Cup1-like N-terminal" evidence="1">
    <location>
        <begin position="35"/>
        <end position="126"/>
    </location>
</feature>
<comment type="caution">
    <text evidence="2">The sequence shown here is derived from an EMBL/GenBank/DDBJ whole genome shotgun (WGS) entry which is preliminary data.</text>
</comment>
<dbReference type="AlphaFoldDB" id="A0A9P4MP49"/>
<dbReference type="InterPro" id="IPR046896">
    <property type="entry name" value="Cup1-like_N"/>
</dbReference>
<evidence type="ECO:0000259" key="1">
    <source>
        <dbReference type="Pfam" id="PF20263"/>
    </source>
</evidence>
<dbReference type="Pfam" id="PF20263">
    <property type="entry name" value="LYRM2-like"/>
    <property type="match status" value="1"/>
</dbReference>
<evidence type="ECO:0000313" key="2">
    <source>
        <dbReference type="EMBL" id="KAF2154361.1"/>
    </source>
</evidence>
<gene>
    <name evidence="2" type="ORF">K461DRAFT_128246</name>
</gene>
<dbReference type="Proteomes" id="UP000799439">
    <property type="component" value="Unassembled WGS sequence"/>
</dbReference>
<dbReference type="CDD" id="cd20273">
    <property type="entry name" value="Complex1_LYR_unchar"/>
    <property type="match status" value="1"/>
</dbReference>
<evidence type="ECO:0000313" key="3">
    <source>
        <dbReference type="Proteomes" id="UP000799439"/>
    </source>
</evidence>
<dbReference type="EMBL" id="ML996084">
    <property type="protein sequence ID" value="KAF2154361.1"/>
    <property type="molecule type" value="Genomic_DNA"/>
</dbReference>
<name>A0A9P4MP49_9PEZI</name>
<proteinExistence type="predicted"/>
<accession>A0A9P4MP49</accession>